<keyword evidence="2 4" id="KW-0195">Cyclin</keyword>
<gene>
    <name evidence="7" type="ORF">KOM_12_550</name>
</gene>
<evidence type="ECO:0000259" key="6">
    <source>
        <dbReference type="SMART" id="SM01332"/>
    </source>
</evidence>
<feature type="domain" description="Cyclin C-terminal" evidence="6">
    <location>
        <begin position="133"/>
        <end position="249"/>
    </location>
</feature>
<dbReference type="InterPro" id="IPR006671">
    <property type="entry name" value="Cyclin_N"/>
</dbReference>
<dbReference type="SMART" id="SM00385">
    <property type="entry name" value="CYCLIN"/>
    <property type="match status" value="2"/>
</dbReference>
<dbReference type="SUPFAM" id="SSF47954">
    <property type="entry name" value="Cyclin-like"/>
    <property type="match status" value="2"/>
</dbReference>
<evidence type="ECO:0000256" key="4">
    <source>
        <dbReference type="RuleBase" id="RU000383"/>
    </source>
</evidence>
<feature type="domain" description="Cyclin-like" evidence="5">
    <location>
        <begin position="40"/>
        <end position="124"/>
    </location>
</feature>
<protein>
    <submittedName>
        <fullName evidence="7">Cyclin A2</fullName>
    </submittedName>
</protein>
<accession>A0A8F8PKB0</accession>
<evidence type="ECO:0000259" key="5">
    <source>
        <dbReference type="SMART" id="SM00385"/>
    </source>
</evidence>
<dbReference type="InterPro" id="IPR039361">
    <property type="entry name" value="Cyclin"/>
</dbReference>
<evidence type="ECO:0000256" key="2">
    <source>
        <dbReference type="ARBA" id="ARBA00023127"/>
    </source>
</evidence>
<organism evidence="7">
    <name type="scientific">Clandestinovirus</name>
    <dbReference type="NCBI Taxonomy" id="2831644"/>
    <lineage>
        <taxon>Viruses</taxon>
    </lineage>
</organism>
<dbReference type="SMART" id="SM01332">
    <property type="entry name" value="Cyclin_C"/>
    <property type="match status" value="1"/>
</dbReference>
<sequence length="252" mass="29474">MEESKDYFDCLVERATKNGIPAKFLETQPRIANMRTKVIDWFIDVNNEYWLLPETHLLSSYLFDLYLSKGVAAPEDMQLIGTTCMFIAHKYEQVYEPNVIDYAYITDGKHEPNEIIKMEETILNTIEFNLAFPTMFYFLRCMGEVIDHFDIIEPFCFYLLYIATLDVDIYELHPAQLAASSIYLANIMFKYNPWDSSLETYSSYKEEDVKKSASKLNEIRKQVHASEYKAITRKFKKDSFVEPTTQSPLDAI</sequence>
<dbReference type="Pfam" id="PF00134">
    <property type="entry name" value="Cyclin_N"/>
    <property type="match status" value="1"/>
</dbReference>
<dbReference type="GO" id="GO:0051301">
    <property type="term" value="P:cell division"/>
    <property type="evidence" value="ECO:0007669"/>
    <property type="project" value="UniProtKB-KW"/>
</dbReference>
<name>A0A8F8PKB0_9VIRU</name>
<proteinExistence type="inferred from homology"/>
<dbReference type="InterPro" id="IPR013763">
    <property type="entry name" value="Cyclin-like_dom"/>
</dbReference>
<dbReference type="Pfam" id="PF02984">
    <property type="entry name" value="Cyclin_C"/>
    <property type="match status" value="1"/>
</dbReference>
<evidence type="ECO:0000313" key="7">
    <source>
        <dbReference type="EMBL" id="QYA18818.1"/>
    </source>
</evidence>
<dbReference type="PANTHER" id="PTHR10177">
    <property type="entry name" value="CYCLINS"/>
    <property type="match status" value="1"/>
</dbReference>
<dbReference type="Gene3D" id="1.10.472.10">
    <property type="entry name" value="Cyclin-like"/>
    <property type="match status" value="2"/>
</dbReference>
<dbReference type="FunFam" id="1.10.472.10:FF:000001">
    <property type="entry name" value="G2/mitotic-specific cyclin"/>
    <property type="match status" value="1"/>
</dbReference>
<keyword evidence="3" id="KW-0131">Cell cycle</keyword>
<dbReference type="PIRSF" id="PIRSF001771">
    <property type="entry name" value="Cyclin_A_B_D_E"/>
    <property type="match status" value="1"/>
</dbReference>
<comment type="similarity">
    <text evidence="4">Belongs to the cyclin family.</text>
</comment>
<keyword evidence="1" id="KW-0132">Cell division</keyword>
<dbReference type="InterPro" id="IPR046965">
    <property type="entry name" value="Cyclin_A/B-like"/>
</dbReference>
<reference evidence="7" key="1">
    <citation type="submission" date="2021-06" db="EMBL/GenBank/DDBJ databases">
        <authorList>
            <person name="Rolland C."/>
        </authorList>
    </citation>
    <scope>NUCLEOTIDE SEQUENCE</scope>
    <source>
        <strain evidence="7">347.936635</strain>
    </source>
</reference>
<dbReference type="InterPro" id="IPR036915">
    <property type="entry name" value="Cyclin-like_sf"/>
</dbReference>
<dbReference type="GO" id="GO:0016538">
    <property type="term" value="F:cyclin-dependent protein serine/threonine kinase regulator activity"/>
    <property type="evidence" value="ECO:0007669"/>
    <property type="project" value="InterPro"/>
</dbReference>
<dbReference type="InterPro" id="IPR004367">
    <property type="entry name" value="Cyclin_C-dom"/>
</dbReference>
<evidence type="ECO:0000256" key="1">
    <source>
        <dbReference type="ARBA" id="ARBA00022618"/>
    </source>
</evidence>
<feature type="domain" description="Cyclin-like" evidence="5">
    <location>
        <begin position="137"/>
        <end position="218"/>
    </location>
</feature>
<dbReference type="EMBL" id="MZ420154">
    <property type="protein sequence ID" value="QYA18818.1"/>
    <property type="molecule type" value="Genomic_DNA"/>
</dbReference>
<evidence type="ECO:0000256" key="3">
    <source>
        <dbReference type="ARBA" id="ARBA00023306"/>
    </source>
</evidence>